<accession>A0ABR8SI53</accession>
<name>A0ABR8SI53_9BACL</name>
<gene>
    <name evidence="1" type="ORF">H9648_03865</name>
</gene>
<reference evidence="1 2" key="1">
    <citation type="submission" date="2020-08" db="EMBL/GenBank/DDBJ databases">
        <title>A Genomic Blueprint of the Chicken Gut Microbiome.</title>
        <authorList>
            <person name="Gilroy R."/>
            <person name="Ravi A."/>
            <person name="Getino M."/>
            <person name="Pursley I."/>
            <person name="Horton D.L."/>
            <person name="Alikhan N.-F."/>
            <person name="Baker D."/>
            <person name="Gharbi K."/>
            <person name="Hall N."/>
            <person name="Watson M."/>
            <person name="Adriaenssens E.M."/>
            <person name="Foster-Nyarko E."/>
            <person name="Jarju S."/>
            <person name="Secka A."/>
            <person name="Antonio M."/>
            <person name="Oren A."/>
            <person name="Chaudhuri R."/>
            <person name="La Ragione R.M."/>
            <person name="Hildebrand F."/>
            <person name="Pallen M.J."/>
        </authorList>
    </citation>
    <scope>NUCLEOTIDE SEQUENCE [LARGE SCALE GENOMIC DNA]</scope>
    <source>
        <strain evidence="1 2">Sa2CUA10</strain>
    </source>
</reference>
<proteinExistence type="predicted"/>
<evidence type="ECO:0000313" key="1">
    <source>
        <dbReference type="EMBL" id="MBD7963181.1"/>
    </source>
</evidence>
<organism evidence="1 2">
    <name type="scientific">Fictibacillus norfolkensis</name>
    <dbReference type="NCBI Taxonomy" id="2762233"/>
    <lineage>
        <taxon>Bacteria</taxon>
        <taxon>Bacillati</taxon>
        <taxon>Bacillota</taxon>
        <taxon>Bacilli</taxon>
        <taxon>Bacillales</taxon>
        <taxon>Fictibacillaceae</taxon>
        <taxon>Fictibacillus</taxon>
    </lineage>
</organism>
<dbReference type="Proteomes" id="UP000603641">
    <property type="component" value="Unassembled WGS sequence"/>
</dbReference>
<dbReference type="SUPFAM" id="SSF53448">
    <property type="entry name" value="Nucleotide-diphospho-sugar transferases"/>
    <property type="match status" value="1"/>
</dbReference>
<evidence type="ECO:0008006" key="3">
    <source>
        <dbReference type="Google" id="ProtNLM"/>
    </source>
</evidence>
<evidence type="ECO:0000313" key="2">
    <source>
        <dbReference type="Proteomes" id="UP000603641"/>
    </source>
</evidence>
<dbReference type="InterPro" id="IPR029044">
    <property type="entry name" value="Nucleotide-diphossugar_trans"/>
</dbReference>
<sequence>MDTINPTIVLYNQKIDKSITFNTLFKTLKENKELINHINKIFVIDNSENGDIIHHNKIYLKKIDDKVFKILYLSEQKNIGIARAYNSAVKILDSENCPENHWILLLDQDSTLTKELFLGFLQKNKEYYNNNIGIVMPKVICKKKIVSPLVIKTPFDFKEPPNKIKGIQQKRVTGINSCSFINLSAIKKINGFNEDYPIDYLDHITFLEVQNKGYRVYVLETKINHDLSFFDFSSVPLHRYKIYLEARLNFIKEVSKNRKNLIWTTVLKDFLFLHCKRTIKNKMYKHFTCGNKVFMEFMFINKKRKRNF</sequence>
<dbReference type="RefSeq" id="WP_191752568.1">
    <property type="nucleotide sequence ID" value="NZ_JACSQM010000001.1"/>
</dbReference>
<dbReference type="EMBL" id="JACSQM010000001">
    <property type="protein sequence ID" value="MBD7963181.1"/>
    <property type="molecule type" value="Genomic_DNA"/>
</dbReference>
<protein>
    <recommendedName>
        <fullName evidence="3">Glycosyltransferase 2-like domain-containing protein</fullName>
    </recommendedName>
</protein>
<comment type="caution">
    <text evidence="1">The sequence shown here is derived from an EMBL/GenBank/DDBJ whole genome shotgun (WGS) entry which is preliminary data.</text>
</comment>
<keyword evidence="2" id="KW-1185">Reference proteome</keyword>
<dbReference type="Gene3D" id="3.90.550.10">
    <property type="entry name" value="Spore Coat Polysaccharide Biosynthesis Protein SpsA, Chain A"/>
    <property type="match status" value="1"/>
</dbReference>